<dbReference type="GO" id="GO:0048306">
    <property type="term" value="F:calcium-dependent protein binding"/>
    <property type="evidence" value="ECO:0007669"/>
    <property type="project" value="TreeGrafter"/>
</dbReference>
<name>A0A7K8BST4_9CORV</name>
<dbReference type="GO" id="GO:0005509">
    <property type="term" value="F:calcium ion binding"/>
    <property type="evidence" value="ECO:0007669"/>
    <property type="project" value="InterPro"/>
</dbReference>
<feature type="domain" description="EF-hand" evidence="2">
    <location>
        <begin position="49"/>
        <end position="84"/>
    </location>
</feature>
<dbReference type="Proteomes" id="UP000564948">
    <property type="component" value="Unassembled WGS sequence"/>
</dbReference>
<feature type="compositionally biased region" description="Basic and acidic residues" evidence="1">
    <location>
        <begin position="292"/>
        <end position="321"/>
    </location>
</feature>
<accession>A0A7K8BST4</accession>
<dbReference type="GO" id="GO:1902808">
    <property type="term" value="P:positive regulation of cell cycle G1/S phase transition"/>
    <property type="evidence" value="ECO:0007669"/>
    <property type="project" value="TreeGrafter"/>
</dbReference>
<dbReference type="SMART" id="SM01394">
    <property type="entry name" value="S_100"/>
    <property type="match status" value="1"/>
</dbReference>
<reference evidence="3 4" key="1">
    <citation type="submission" date="2019-09" db="EMBL/GenBank/DDBJ databases">
        <title>Bird 10,000 Genomes (B10K) Project - Family phase.</title>
        <authorList>
            <person name="Zhang G."/>
        </authorList>
    </citation>
    <scope>NUCLEOTIDE SEQUENCE [LARGE SCALE GENOMIC DNA]</scope>
    <source>
        <strain evidence="3">B10K-DU-029-40</strain>
        <tissue evidence="3">Muscle</tissue>
    </source>
</reference>
<dbReference type="InterPro" id="IPR011992">
    <property type="entry name" value="EF-hand-dom_pair"/>
</dbReference>
<dbReference type="SUPFAM" id="SSF47473">
    <property type="entry name" value="EF-hand"/>
    <property type="match status" value="1"/>
</dbReference>
<dbReference type="InterPro" id="IPR034325">
    <property type="entry name" value="S-100_dom"/>
</dbReference>
<dbReference type="CDD" id="cd00213">
    <property type="entry name" value="S-100"/>
    <property type="match status" value="1"/>
</dbReference>
<protein>
    <submittedName>
        <fullName evidence="3">TRHY protein</fullName>
    </submittedName>
</protein>
<dbReference type="GO" id="GO:0051896">
    <property type="term" value="P:regulation of phosphatidylinositol 3-kinase/protein kinase B signal transduction"/>
    <property type="evidence" value="ECO:0007669"/>
    <property type="project" value="TreeGrafter"/>
</dbReference>
<dbReference type="PANTHER" id="PTHR11639">
    <property type="entry name" value="S100 CALCIUM-BINDING PROTEIN"/>
    <property type="match status" value="1"/>
</dbReference>
<evidence type="ECO:0000256" key="1">
    <source>
        <dbReference type="SAM" id="MobiDB-lite"/>
    </source>
</evidence>
<dbReference type="PANTHER" id="PTHR11639:SF26">
    <property type="entry name" value="CORNULIN"/>
    <property type="match status" value="1"/>
</dbReference>
<sequence length="359" mass="43536">MSPFLDSIATIVSVFQQHARGDGDGSGLSRRRMRELIQREFADALVKPHDPQTIEKILQFLEWDGDGEIDFNEFLLLVFRVAKCCFWFLPRAPGNDAEPSREPGEPIPREYRERSQEPRRRELQPRPDRWICREPGSDERTQRPRRADGEGDNRPREPESLREERSRHRRRELEQRELEERSCRAAEPECPESRRPHQSFLEEPLEIDLGECERAEPEERGYGRRTKRERELELAEREREIREELEREERDDLRRKGGTRQRRVDQEWELELEGSRQTKEREEEEATISQRETQERREIREIEADKRRERETLRYERERETSVAAAEADVKVRREIREREPRKELRQRPREREEEEREI</sequence>
<feature type="compositionally biased region" description="Basic and acidic residues" evidence="1">
    <location>
        <begin position="98"/>
        <end position="195"/>
    </location>
</feature>
<evidence type="ECO:0000313" key="4">
    <source>
        <dbReference type="Proteomes" id="UP000564948"/>
    </source>
</evidence>
<dbReference type="Pfam" id="PF01023">
    <property type="entry name" value="S_100"/>
    <property type="match status" value="1"/>
</dbReference>
<dbReference type="InterPro" id="IPR013787">
    <property type="entry name" value="S100_Ca-bd_sub"/>
</dbReference>
<feature type="compositionally biased region" description="Basic and acidic residues" evidence="1">
    <location>
        <begin position="211"/>
        <end position="255"/>
    </location>
</feature>
<dbReference type="AlphaFoldDB" id="A0A7K8BST4"/>
<dbReference type="EMBL" id="VZTD01002025">
    <property type="protein sequence ID" value="NXB17318.1"/>
    <property type="molecule type" value="Genomic_DNA"/>
</dbReference>
<dbReference type="InterPro" id="IPR002048">
    <property type="entry name" value="EF_hand_dom"/>
</dbReference>
<keyword evidence="4" id="KW-1185">Reference proteome</keyword>
<feature type="non-terminal residue" evidence="3">
    <location>
        <position position="359"/>
    </location>
</feature>
<dbReference type="GO" id="GO:0005615">
    <property type="term" value="C:extracellular space"/>
    <property type="evidence" value="ECO:0007669"/>
    <property type="project" value="TreeGrafter"/>
</dbReference>
<gene>
    <name evidence="3" type="primary">Tchh</name>
    <name evidence="3" type="ORF">RHALEU_R10389</name>
</gene>
<dbReference type="Gene3D" id="1.10.238.10">
    <property type="entry name" value="EF-hand"/>
    <property type="match status" value="1"/>
</dbReference>
<dbReference type="PROSITE" id="PS50222">
    <property type="entry name" value="EF_HAND_2"/>
    <property type="match status" value="1"/>
</dbReference>
<comment type="caution">
    <text evidence="3">The sequence shown here is derived from an EMBL/GenBank/DDBJ whole genome shotgun (WGS) entry which is preliminary data.</text>
</comment>
<feature type="region of interest" description="Disordered" evidence="1">
    <location>
        <begin position="95"/>
        <end position="334"/>
    </location>
</feature>
<evidence type="ECO:0000259" key="2">
    <source>
        <dbReference type="PROSITE" id="PS50222"/>
    </source>
</evidence>
<proteinExistence type="predicted"/>
<feature type="non-terminal residue" evidence="3">
    <location>
        <position position="1"/>
    </location>
</feature>
<dbReference type="GO" id="GO:0046914">
    <property type="term" value="F:transition metal ion binding"/>
    <property type="evidence" value="ECO:0007669"/>
    <property type="project" value="InterPro"/>
</dbReference>
<dbReference type="GO" id="GO:0071345">
    <property type="term" value="P:cellular response to cytokine stimulus"/>
    <property type="evidence" value="ECO:0007669"/>
    <property type="project" value="TreeGrafter"/>
</dbReference>
<organism evidence="3 4">
    <name type="scientific">Rhagologus leucostigma</name>
    <dbReference type="NCBI Taxonomy" id="156170"/>
    <lineage>
        <taxon>Eukaryota</taxon>
        <taxon>Metazoa</taxon>
        <taxon>Chordata</taxon>
        <taxon>Craniata</taxon>
        <taxon>Vertebrata</taxon>
        <taxon>Euteleostomi</taxon>
        <taxon>Archelosauria</taxon>
        <taxon>Archosauria</taxon>
        <taxon>Dinosauria</taxon>
        <taxon>Saurischia</taxon>
        <taxon>Theropoda</taxon>
        <taxon>Coelurosauria</taxon>
        <taxon>Aves</taxon>
        <taxon>Neognathae</taxon>
        <taxon>Neoaves</taxon>
        <taxon>Telluraves</taxon>
        <taxon>Australaves</taxon>
        <taxon>Passeriformes</taxon>
        <taxon>Corvoidea</taxon>
        <taxon>Pachycephalidae</taxon>
        <taxon>Rhagologus</taxon>
    </lineage>
</organism>
<evidence type="ECO:0000313" key="3">
    <source>
        <dbReference type="EMBL" id="NXB17318.1"/>
    </source>
</evidence>